<dbReference type="AlphaFoldDB" id="A0A4Z2IUB7"/>
<evidence type="ECO:0000313" key="2">
    <source>
        <dbReference type="EMBL" id="TNN80803.1"/>
    </source>
</evidence>
<evidence type="ECO:0000256" key="1">
    <source>
        <dbReference type="SAM" id="MobiDB-lite"/>
    </source>
</evidence>
<feature type="compositionally biased region" description="Polar residues" evidence="1">
    <location>
        <begin position="133"/>
        <end position="146"/>
    </location>
</feature>
<keyword evidence="3" id="KW-1185">Reference proteome</keyword>
<protein>
    <submittedName>
        <fullName evidence="2">Uncharacterized protein</fullName>
    </submittedName>
</protein>
<gene>
    <name evidence="2" type="ORF">EYF80_008808</name>
</gene>
<sequence>MQRRDSVAHAEDGGEDLRHPEAEGDVADVLRRDARLQEDVVGEDVDLGNDRSLREHPHGGNARQLVAAVDDGHGEQLPAHAAVRQQLQAAPLGVLLDGRLLRLHLLHLLPVVASAPQTLESWSHKYLGASGRNGNATTWTAENTAGTQRTTSHSSSRPRTSLRGKQQHISYLSPQNCPHSFPSDRKTADVKVTLPRIFLGEISAR</sequence>
<feature type="region of interest" description="Disordered" evidence="1">
    <location>
        <begin position="1"/>
        <end position="26"/>
    </location>
</feature>
<feature type="region of interest" description="Disordered" evidence="1">
    <location>
        <begin position="133"/>
        <end position="165"/>
    </location>
</feature>
<feature type="compositionally biased region" description="Low complexity" evidence="1">
    <location>
        <begin position="147"/>
        <end position="159"/>
    </location>
</feature>
<dbReference type="Proteomes" id="UP000314294">
    <property type="component" value="Unassembled WGS sequence"/>
</dbReference>
<evidence type="ECO:0000313" key="3">
    <source>
        <dbReference type="Proteomes" id="UP000314294"/>
    </source>
</evidence>
<dbReference type="EMBL" id="SRLO01000050">
    <property type="protein sequence ID" value="TNN80803.1"/>
    <property type="molecule type" value="Genomic_DNA"/>
</dbReference>
<name>A0A4Z2IUB7_9TELE</name>
<reference evidence="2 3" key="1">
    <citation type="submission" date="2019-03" db="EMBL/GenBank/DDBJ databases">
        <title>First draft genome of Liparis tanakae, snailfish: a comprehensive survey of snailfish specific genes.</title>
        <authorList>
            <person name="Kim W."/>
            <person name="Song I."/>
            <person name="Jeong J.-H."/>
            <person name="Kim D."/>
            <person name="Kim S."/>
            <person name="Ryu S."/>
            <person name="Song J.Y."/>
            <person name="Lee S.K."/>
        </authorList>
    </citation>
    <scope>NUCLEOTIDE SEQUENCE [LARGE SCALE GENOMIC DNA]</scope>
    <source>
        <tissue evidence="2">Muscle</tissue>
    </source>
</reference>
<organism evidence="2 3">
    <name type="scientific">Liparis tanakae</name>
    <name type="common">Tanaka's snailfish</name>
    <dbReference type="NCBI Taxonomy" id="230148"/>
    <lineage>
        <taxon>Eukaryota</taxon>
        <taxon>Metazoa</taxon>
        <taxon>Chordata</taxon>
        <taxon>Craniata</taxon>
        <taxon>Vertebrata</taxon>
        <taxon>Euteleostomi</taxon>
        <taxon>Actinopterygii</taxon>
        <taxon>Neopterygii</taxon>
        <taxon>Teleostei</taxon>
        <taxon>Neoteleostei</taxon>
        <taxon>Acanthomorphata</taxon>
        <taxon>Eupercaria</taxon>
        <taxon>Perciformes</taxon>
        <taxon>Cottioidei</taxon>
        <taxon>Cottales</taxon>
        <taxon>Liparidae</taxon>
        <taxon>Liparis</taxon>
    </lineage>
</organism>
<comment type="caution">
    <text evidence="2">The sequence shown here is derived from an EMBL/GenBank/DDBJ whole genome shotgun (WGS) entry which is preliminary data.</text>
</comment>
<proteinExistence type="predicted"/>
<accession>A0A4Z2IUB7</accession>